<dbReference type="OrthoDB" id="9777306at2"/>
<dbReference type="RefSeq" id="WP_138669062.1">
    <property type="nucleotide sequence ID" value="NZ_VCKY01000102.1"/>
</dbReference>
<gene>
    <name evidence="6" type="ORF">ETD86_27570</name>
</gene>
<feature type="domain" description="Sulfatase N-terminal" evidence="5">
    <location>
        <begin position="2"/>
        <end position="352"/>
    </location>
</feature>
<reference evidence="6 7" key="1">
    <citation type="submission" date="2019-05" db="EMBL/GenBank/DDBJ databases">
        <title>Draft genome sequence of Nonomuraea turkmeniaca DSM 43926.</title>
        <authorList>
            <person name="Saricaoglu S."/>
            <person name="Isik K."/>
        </authorList>
    </citation>
    <scope>NUCLEOTIDE SEQUENCE [LARGE SCALE GENOMIC DNA]</scope>
    <source>
        <strain evidence="6 7">DSM 43926</strain>
    </source>
</reference>
<dbReference type="PANTHER" id="PTHR42693:SF53">
    <property type="entry name" value="ENDO-4-O-SULFATASE"/>
    <property type="match status" value="1"/>
</dbReference>
<sequence>MPNVLVIQADQFRADCLGVAGNPDVRTPNLDRLAADGVRYRNAFCPFPVCTPSRYSLLSGLHVRQHGGWTNRCTLAPGIDTFPRALRRAGYRTAAVGKMHFTPTYLDVGYDHMELAEQDGPGRYDDDYHRELAAAGLAPVTDLVDQEREFRAQAPRSYWETFGSGRSNLPEQWHSTTWIGERARTVLAGWSGGTGQLLHVSFIKPHHPFDPPAGWDDLYDPATLTPLPGWTDTIPEGDRRHRREYFDNEPLTLPLLQRVMAHYYATITQLDHQVGLMVDLLRERELYDDTLIIFTADHGEYLGFHHLLLKDGPMYDPVVKVPLLVKFPGGRRRGDVAGALVSLVDVAPTILASCDVQPASPLPGRDLTDPAAGHDCVFAETRRRLGAGGMARTERYKLLWSETAGESFFDLAADPHELTDLLDDPAYGDALGQMREAVTRWALYDATPPTYLDLSAPHRGTTTEDDRAARHELFASAVAKHRTDS</sequence>
<dbReference type="Gene3D" id="3.40.720.10">
    <property type="entry name" value="Alkaline Phosphatase, subunit A"/>
    <property type="match status" value="1"/>
</dbReference>
<organism evidence="6 7">
    <name type="scientific">Nonomuraea turkmeniaca</name>
    <dbReference type="NCBI Taxonomy" id="103838"/>
    <lineage>
        <taxon>Bacteria</taxon>
        <taxon>Bacillati</taxon>
        <taxon>Actinomycetota</taxon>
        <taxon>Actinomycetes</taxon>
        <taxon>Streptosporangiales</taxon>
        <taxon>Streptosporangiaceae</taxon>
        <taxon>Nonomuraea</taxon>
    </lineage>
</organism>
<dbReference type="InterPro" id="IPR000917">
    <property type="entry name" value="Sulfatase_N"/>
</dbReference>
<name>A0A5S4FBZ5_9ACTN</name>
<evidence type="ECO:0000256" key="3">
    <source>
        <dbReference type="ARBA" id="ARBA00022801"/>
    </source>
</evidence>
<keyword evidence="4" id="KW-0106">Calcium</keyword>
<dbReference type="GO" id="GO:0046872">
    <property type="term" value="F:metal ion binding"/>
    <property type="evidence" value="ECO:0007669"/>
    <property type="project" value="UniProtKB-KW"/>
</dbReference>
<keyword evidence="7" id="KW-1185">Reference proteome</keyword>
<dbReference type="PANTHER" id="PTHR42693">
    <property type="entry name" value="ARYLSULFATASE FAMILY MEMBER"/>
    <property type="match status" value="1"/>
</dbReference>
<dbReference type="GO" id="GO:0004065">
    <property type="term" value="F:arylsulfatase activity"/>
    <property type="evidence" value="ECO:0007669"/>
    <property type="project" value="TreeGrafter"/>
</dbReference>
<dbReference type="AlphaFoldDB" id="A0A5S4FBZ5"/>
<proteinExistence type="inferred from homology"/>
<dbReference type="InterPro" id="IPR017850">
    <property type="entry name" value="Alkaline_phosphatase_core_sf"/>
</dbReference>
<keyword evidence="3" id="KW-0378">Hydrolase</keyword>
<dbReference type="Proteomes" id="UP000309128">
    <property type="component" value="Unassembled WGS sequence"/>
</dbReference>
<evidence type="ECO:0000256" key="2">
    <source>
        <dbReference type="ARBA" id="ARBA00022723"/>
    </source>
</evidence>
<comment type="similarity">
    <text evidence="1">Belongs to the sulfatase family.</text>
</comment>
<keyword evidence="2" id="KW-0479">Metal-binding</keyword>
<dbReference type="SUPFAM" id="SSF53649">
    <property type="entry name" value="Alkaline phosphatase-like"/>
    <property type="match status" value="1"/>
</dbReference>
<dbReference type="Pfam" id="PF00884">
    <property type="entry name" value="Sulfatase"/>
    <property type="match status" value="1"/>
</dbReference>
<protein>
    <recommendedName>
        <fullName evidence="5">Sulfatase N-terminal domain-containing protein</fullName>
    </recommendedName>
</protein>
<evidence type="ECO:0000313" key="6">
    <source>
        <dbReference type="EMBL" id="TMR15304.1"/>
    </source>
</evidence>
<dbReference type="InterPro" id="IPR050738">
    <property type="entry name" value="Sulfatase"/>
</dbReference>
<evidence type="ECO:0000256" key="1">
    <source>
        <dbReference type="ARBA" id="ARBA00008779"/>
    </source>
</evidence>
<evidence type="ECO:0000259" key="5">
    <source>
        <dbReference type="Pfam" id="PF00884"/>
    </source>
</evidence>
<evidence type="ECO:0000313" key="7">
    <source>
        <dbReference type="Proteomes" id="UP000309128"/>
    </source>
</evidence>
<dbReference type="InterPro" id="IPR024607">
    <property type="entry name" value="Sulfatase_CS"/>
</dbReference>
<accession>A0A5S4FBZ5</accession>
<evidence type="ECO:0000256" key="4">
    <source>
        <dbReference type="ARBA" id="ARBA00022837"/>
    </source>
</evidence>
<dbReference type="PROSITE" id="PS00149">
    <property type="entry name" value="SULFATASE_2"/>
    <property type="match status" value="1"/>
</dbReference>
<dbReference type="EMBL" id="VCKY01000102">
    <property type="protein sequence ID" value="TMR15304.1"/>
    <property type="molecule type" value="Genomic_DNA"/>
</dbReference>
<comment type="caution">
    <text evidence="6">The sequence shown here is derived from an EMBL/GenBank/DDBJ whole genome shotgun (WGS) entry which is preliminary data.</text>
</comment>